<evidence type="ECO:0000313" key="2">
    <source>
        <dbReference type="EMBL" id="RVW73010.1"/>
    </source>
</evidence>
<dbReference type="EMBL" id="QGNW01000402">
    <property type="protein sequence ID" value="RVW73010.1"/>
    <property type="molecule type" value="Genomic_DNA"/>
</dbReference>
<evidence type="ECO:0000313" key="3">
    <source>
        <dbReference type="Proteomes" id="UP000288805"/>
    </source>
</evidence>
<accession>A0A438GLB9</accession>
<dbReference type="AlphaFoldDB" id="A0A438GLB9"/>
<organism evidence="2 3">
    <name type="scientific">Vitis vinifera</name>
    <name type="common">Grape</name>
    <dbReference type="NCBI Taxonomy" id="29760"/>
    <lineage>
        <taxon>Eukaryota</taxon>
        <taxon>Viridiplantae</taxon>
        <taxon>Streptophyta</taxon>
        <taxon>Embryophyta</taxon>
        <taxon>Tracheophyta</taxon>
        <taxon>Spermatophyta</taxon>
        <taxon>Magnoliopsida</taxon>
        <taxon>eudicotyledons</taxon>
        <taxon>Gunneridae</taxon>
        <taxon>Pentapetalae</taxon>
        <taxon>rosids</taxon>
        <taxon>Vitales</taxon>
        <taxon>Vitaceae</taxon>
        <taxon>Viteae</taxon>
        <taxon>Vitis</taxon>
    </lineage>
</organism>
<comment type="caution">
    <text evidence="2">The sequence shown here is derived from an EMBL/GenBank/DDBJ whole genome shotgun (WGS) entry which is preliminary data.</text>
</comment>
<gene>
    <name evidence="2" type="ORF">CK203_057434</name>
    <name evidence="1" type="ORF">CK203_100457</name>
</gene>
<evidence type="ECO:0000313" key="1">
    <source>
        <dbReference type="EMBL" id="RVW27021.1"/>
    </source>
</evidence>
<dbReference type="Proteomes" id="UP000288805">
    <property type="component" value="Unassembled WGS sequence"/>
</dbReference>
<protein>
    <submittedName>
        <fullName evidence="2">Uncharacterized protein</fullName>
    </submittedName>
</protein>
<name>A0A438GLB9_VITVI</name>
<sequence length="87" mass="9714">MDVGLLTPLALGTFPQPIPLSFRLGLHCSHHRGLGHDINHYTNLCYAIQDLIDSGGIHFIDIGKDDDSMHMLSWEDTESELIILDES</sequence>
<reference evidence="2 3" key="1">
    <citation type="journal article" date="2018" name="PLoS Genet.">
        <title>Population sequencing reveals clonal diversity and ancestral inbreeding in the grapevine cultivar Chardonnay.</title>
        <authorList>
            <person name="Roach M.J."/>
            <person name="Johnson D.L."/>
            <person name="Bohlmann J."/>
            <person name="van Vuuren H.J."/>
            <person name="Jones S.J."/>
            <person name="Pretorius I.S."/>
            <person name="Schmidt S.A."/>
            <person name="Borneman A.R."/>
        </authorList>
    </citation>
    <scope>NUCLEOTIDE SEQUENCE [LARGE SCALE GENOMIC DNA]</scope>
    <source>
        <strain evidence="3">cv. Chardonnay</strain>
        <strain evidence="2">I10V1</strain>
        <tissue evidence="2">Leaf</tissue>
    </source>
</reference>
<dbReference type="EMBL" id="QGNW01001970">
    <property type="protein sequence ID" value="RVW27021.1"/>
    <property type="molecule type" value="Genomic_DNA"/>
</dbReference>
<proteinExistence type="predicted"/>